<sequence length="120" mass="14405">MSTENIWFFRMLLYLLIVISLCVREGNLQECYYNPVRDQTATLCTHITTNEELRNQINETLFPYGNITWIIERLELRDCDMLNLTINEWRFLPQLQEITIWESNIRTLSFGHPDETMNDN</sequence>
<name>A0A8K0D487_IGNLU</name>
<keyword evidence="3" id="KW-1185">Reference proteome</keyword>
<protein>
    <submittedName>
        <fullName evidence="2">Uncharacterized protein</fullName>
    </submittedName>
</protein>
<evidence type="ECO:0000256" key="1">
    <source>
        <dbReference type="SAM" id="SignalP"/>
    </source>
</evidence>
<dbReference type="AlphaFoldDB" id="A0A8K0D487"/>
<accession>A0A8K0D487</accession>
<comment type="caution">
    <text evidence="2">The sequence shown here is derived from an EMBL/GenBank/DDBJ whole genome shotgun (WGS) entry which is preliminary data.</text>
</comment>
<keyword evidence="1" id="KW-0732">Signal</keyword>
<dbReference type="EMBL" id="VTPC01003010">
    <property type="protein sequence ID" value="KAF2899165.1"/>
    <property type="molecule type" value="Genomic_DNA"/>
</dbReference>
<feature type="non-terminal residue" evidence="2">
    <location>
        <position position="120"/>
    </location>
</feature>
<evidence type="ECO:0000313" key="2">
    <source>
        <dbReference type="EMBL" id="KAF2899165.1"/>
    </source>
</evidence>
<proteinExistence type="predicted"/>
<dbReference type="Proteomes" id="UP000801492">
    <property type="component" value="Unassembled WGS sequence"/>
</dbReference>
<evidence type="ECO:0000313" key="3">
    <source>
        <dbReference type="Proteomes" id="UP000801492"/>
    </source>
</evidence>
<reference evidence="2" key="1">
    <citation type="submission" date="2019-08" db="EMBL/GenBank/DDBJ databases">
        <title>The genome of the North American firefly Photinus pyralis.</title>
        <authorList>
            <consortium name="Photinus pyralis genome working group"/>
            <person name="Fallon T.R."/>
            <person name="Sander Lower S.E."/>
            <person name="Weng J.-K."/>
        </authorList>
    </citation>
    <scope>NUCLEOTIDE SEQUENCE</scope>
    <source>
        <strain evidence="2">TRF0915ILg1</strain>
        <tissue evidence="2">Whole body</tissue>
    </source>
</reference>
<organism evidence="2 3">
    <name type="scientific">Ignelater luminosus</name>
    <name type="common">Cucubano</name>
    <name type="synonym">Pyrophorus luminosus</name>
    <dbReference type="NCBI Taxonomy" id="2038154"/>
    <lineage>
        <taxon>Eukaryota</taxon>
        <taxon>Metazoa</taxon>
        <taxon>Ecdysozoa</taxon>
        <taxon>Arthropoda</taxon>
        <taxon>Hexapoda</taxon>
        <taxon>Insecta</taxon>
        <taxon>Pterygota</taxon>
        <taxon>Neoptera</taxon>
        <taxon>Endopterygota</taxon>
        <taxon>Coleoptera</taxon>
        <taxon>Polyphaga</taxon>
        <taxon>Elateriformia</taxon>
        <taxon>Elateroidea</taxon>
        <taxon>Elateridae</taxon>
        <taxon>Agrypninae</taxon>
        <taxon>Pyrophorini</taxon>
        <taxon>Ignelater</taxon>
    </lineage>
</organism>
<feature type="chain" id="PRO_5035441852" evidence="1">
    <location>
        <begin position="29"/>
        <end position="120"/>
    </location>
</feature>
<gene>
    <name evidence="2" type="ORF">ILUMI_07010</name>
</gene>
<feature type="signal peptide" evidence="1">
    <location>
        <begin position="1"/>
        <end position="28"/>
    </location>
</feature>